<evidence type="ECO:0000256" key="3">
    <source>
        <dbReference type="SAM" id="MobiDB-lite"/>
    </source>
</evidence>
<keyword evidence="2 4" id="KW-0812">Transmembrane</keyword>
<accession>A0A6A3BEY3</accession>
<evidence type="ECO:0000256" key="4">
    <source>
        <dbReference type="SAM" id="Phobius"/>
    </source>
</evidence>
<name>A0A6A3BEY3_HIBSY</name>
<dbReference type="SUPFAM" id="SSF54631">
    <property type="entry name" value="CBS-domain pair"/>
    <property type="match status" value="1"/>
</dbReference>
<keyword evidence="2 4" id="KW-1133">Transmembrane helix</keyword>
<dbReference type="InterPro" id="IPR045095">
    <property type="entry name" value="ACDP"/>
</dbReference>
<dbReference type="GO" id="GO:0016020">
    <property type="term" value="C:membrane"/>
    <property type="evidence" value="ECO:0007669"/>
    <property type="project" value="UniProtKB-UniRule"/>
</dbReference>
<dbReference type="GO" id="GO:0030026">
    <property type="term" value="P:intracellular manganese ion homeostasis"/>
    <property type="evidence" value="ECO:0007669"/>
    <property type="project" value="TreeGrafter"/>
</dbReference>
<feature type="transmembrane region" description="Helical" evidence="4">
    <location>
        <begin position="39"/>
        <end position="60"/>
    </location>
</feature>
<dbReference type="PANTHER" id="PTHR12064:SF97">
    <property type="entry name" value="METAL TRANSPORTER CNNM-5"/>
    <property type="match status" value="1"/>
</dbReference>
<dbReference type="Gene3D" id="3.10.580.10">
    <property type="entry name" value="CBS-domain"/>
    <property type="match status" value="1"/>
</dbReference>
<sequence>MMHPIYSVLVVMMLSNTAAAAYSVDGFQSAGGGMPFGTLWWFIYAGYSCFFVLFAGMMSGPHTRTNVPRSPAILPVVQKQHQLLVTLLLCNAVAMEALPIYLGKLFNEYLAIILSVTFVLLFGEVIPQAVCTRYGLAIGANLSGVVRVLMFICFPIAYPVGKILDWMLGNNDALFRRAQLKALVSIHSQEAGKGGELTHDETTIISGALDLTEKTAEEAMTPIESTLSLDVNSKLDWEAMGKILARGHSRVPVYSGNPKNNIGLLLVKSLLTVRPETETPASAVSIRRIPSSHMAAVVKVKGKVKNPPATADGAKAEEKSLSNAESQFTNPLLPKQDEKLDSVTVDIDKSSSKPPLNKNDAATNGSSIIIYIFIQEETTSSKIIVNYKKPHQIL</sequence>
<protein>
    <submittedName>
        <fullName evidence="7">DUF21 domain-containing protein</fullName>
    </submittedName>
</protein>
<dbReference type="Proteomes" id="UP000436088">
    <property type="component" value="Unassembled WGS sequence"/>
</dbReference>
<keyword evidence="8" id="KW-1185">Reference proteome</keyword>
<gene>
    <name evidence="7" type="ORF">F3Y22_tig00110195pilonHSYRG00208</name>
</gene>
<feature type="chain" id="PRO_5025635443" evidence="5">
    <location>
        <begin position="21"/>
        <end position="394"/>
    </location>
</feature>
<keyword evidence="5" id="KW-0732">Signal</keyword>
<dbReference type="EMBL" id="VEPZ02000870">
    <property type="protein sequence ID" value="KAE8714575.1"/>
    <property type="molecule type" value="Genomic_DNA"/>
</dbReference>
<evidence type="ECO:0000313" key="7">
    <source>
        <dbReference type="EMBL" id="KAE8714575.1"/>
    </source>
</evidence>
<feature type="domain" description="CNNM transmembrane" evidence="6">
    <location>
        <begin position="1"/>
        <end position="201"/>
    </location>
</feature>
<keyword evidence="2 4" id="KW-0472">Membrane</keyword>
<dbReference type="PANTHER" id="PTHR12064">
    <property type="entry name" value="METAL TRANSPORTER CNNM"/>
    <property type="match status" value="1"/>
</dbReference>
<proteinExistence type="predicted"/>
<dbReference type="AlphaFoldDB" id="A0A6A3BEY3"/>
<dbReference type="GO" id="GO:0010960">
    <property type="term" value="P:magnesium ion homeostasis"/>
    <property type="evidence" value="ECO:0007669"/>
    <property type="project" value="InterPro"/>
</dbReference>
<comment type="caution">
    <text evidence="7">The sequence shown here is derived from an EMBL/GenBank/DDBJ whole genome shotgun (WGS) entry which is preliminary data.</text>
</comment>
<dbReference type="InterPro" id="IPR046342">
    <property type="entry name" value="CBS_dom_sf"/>
</dbReference>
<feature type="region of interest" description="Disordered" evidence="3">
    <location>
        <begin position="303"/>
        <end position="335"/>
    </location>
</feature>
<dbReference type="PROSITE" id="PS51846">
    <property type="entry name" value="CNNM"/>
    <property type="match status" value="1"/>
</dbReference>
<evidence type="ECO:0000256" key="2">
    <source>
        <dbReference type="PROSITE-ProRule" id="PRU01193"/>
    </source>
</evidence>
<evidence type="ECO:0000313" key="8">
    <source>
        <dbReference type="Proteomes" id="UP000436088"/>
    </source>
</evidence>
<feature type="transmembrane region" description="Helical" evidence="4">
    <location>
        <begin position="134"/>
        <end position="158"/>
    </location>
</feature>
<keyword evidence="1" id="KW-0677">Repeat</keyword>
<dbReference type="Pfam" id="PF01595">
    <property type="entry name" value="CNNM"/>
    <property type="match status" value="1"/>
</dbReference>
<dbReference type="InterPro" id="IPR002550">
    <property type="entry name" value="CNNM"/>
</dbReference>
<dbReference type="GO" id="GO:0005737">
    <property type="term" value="C:cytoplasm"/>
    <property type="evidence" value="ECO:0007669"/>
    <property type="project" value="TreeGrafter"/>
</dbReference>
<feature type="compositionally biased region" description="Polar residues" evidence="3">
    <location>
        <begin position="321"/>
        <end position="330"/>
    </location>
</feature>
<feature type="signal peptide" evidence="5">
    <location>
        <begin position="1"/>
        <end position="20"/>
    </location>
</feature>
<feature type="transmembrane region" description="Helical" evidence="4">
    <location>
        <begin position="81"/>
        <end position="103"/>
    </location>
</feature>
<organism evidence="7 8">
    <name type="scientific">Hibiscus syriacus</name>
    <name type="common">Rose of Sharon</name>
    <dbReference type="NCBI Taxonomy" id="106335"/>
    <lineage>
        <taxon>Eukaryota</taxon>
        <taxon>Viridiplantae</taxon>
        <taxon>Streptophyta</taxon>
        <taxon>Embryophyta</taxon>
        <taxon>Tracheophyta</taxon>
        <taxon>Spermatophyta</taxon>
        <taxon>Magnoliopsida</taxon>
        <taxon>eudicotyledons</taxon>
        <taxon>Gunneridae</taxon>
        <taxon>Pentapetalae</taxon>
        <taxon>rosids</taxon>
        <taxon>malvids</taxon>
        <taxon>Malvales</taxon>
        <taxon>Malvaceae</taxon>
        <taxon>Malvoideae</taxon>
        <taxon>Hibiscus</taxon>
    </lineage>
</organism>
<evidence type="ECO:0000256" key="5">
    <source>
        <dbReference type="SAM" id="SignalP"/>
    </source>
</evidence>
<reference evidence="7" key="1">
    <citation type="submission" date="2019-09" db="EMBL/GenBank/DDBJ databases">
        <title>Draft genome information of white flower Hibiscus syriacus.</title>
        <authorList>
            <person name="Kim Y.-M."/>
        </authorList>
    </citation>
    <scope>NUCLEOTIDE SEQUENCE [LARGE SCALE GENOMIC DNA]</scope>
    <source>
        <strain evidence="7">YM2019G1</strain>
    </source>
</reference>
<feature type="transmembrane region" description="Helical" evidence="4">
    <location>
        <begin position="109"/>
        <end position="127"/>
    </location>
</feature>
<evidence type="ECO:0000256" key="1">
    <source>
        <dbReference type="ARBA" id="ARBA00022737"/>
    </source>
</evidence>
<evidence type="ECO:0000259" key="6">
    <source>
        <dbReference type="PROSITE" id="PS51846"/>
    </source>
</evidence>